<dbReference type="SUPFAM" id="SSF46689">
    <property type="entry name" value="Homeodomain-like"/>
    <property type="match status" value="1"/>
</dbReference>
<dbReference type="Gene3D" id="1.10.10.60">
    <property type="entry name" value="Homeodomain-like"/>
    <property type="match status" value="2"/>
</dbReference>
<sequence length="322" mass="37642">MKVENIFSFYEASEKSILTQFHEVFGGQRDGESLKVATKSIKLNLYHYEFMDGLSFYINDFKFKEDNQIITIGNPDTPSLIMRFDYKGNIFDNIEKNTIGINSGMFLYANTKSYVLENKGETNYKWFTIRISKEVIERNFTILLPLFDLLENDNTTWLIGDLIPMEVFLFLKDIFELSDSDTDVYRKRIIISRGIECLAVFAERLIKRDQPKNLNIHKDDLNILLHIKDDVINNLLEIPSIEELSLRYGYSSSKFKRDFKKVFGKPVHKFYIEFKLEKAKQLLLNEKLTITEVSRIIGYKSLAKFSSAFKQQYGVSPKKISI</sequence>
<keyword evidence="3" id="KW-0804">Transcription</keyword>
<dbReference type="RefSeq" id="WP_144075652.1">
    <property type="nucleotide sequence ID" value="NZ_CP076128.1"/>
</dbReference>
<evidence type="ECO:0000256" key="1">
    <source>
        <dbReference type="ARBA" id="ARBA00023015"/>
    </source>
</evidence>
<dbReference type="Proteomes" id="UP000682802">
    <property type="component" value="Chromosome 1"/>
</dbReference>
<dbReference type="EMBL" id="CP076128">
    <property type="protein sequence ID" value="QWG08281.1"/>
    <property type="molecule type" value="Genomic_DNA"/>
</dbReference>
<dbReference type="PROSITE" id="PS00041">
    <property type="entry name" value="HTH_ARAC_FAMILY_1"/>
    <property type="match status" value="1"/>
</dbReference>
<reference evidence="5 6" key="1">
    <citation type="submission" date="2021-05" db="EMBL/GenBank/DDBJ databases">
        <title>Comparative genomic studies on the polysaccharide-degrading batcterial strains of the Flammeovirga genus.</title>
        <authorList>
            <person name="Zewei F."/>
            <person name="Zheng Z."/>
            <person name="Yu L."/>
            <person name="Ruyue G."/>
            <person name="Yanhong M."/>
            <person name="Yuanyuan C."/>
            <person name="Jingyan G."/>
            <person name="Wenjun H."/>
        </authorList>
    </citation>
    <scope>NUCLEOTIDE SEQUENCE [LARGE SCALE GENOMIC DNA]</scope>
    <source>
        <strain evidence="5 6">YS10</strain>
    </source>
</reference>
<feature type="domain" description="HTH araC/xylS-type" evidence="4">
    <location>
        <begin position="221"/>
        <end position="322"/>
    </location>
</feature>
<dbReference type="PROSITE" id="PS01124">
    <property type="entry name" value="HTH_ARAC_FAMILY_2"/>
    <property type="match status" value="1"/>
</dbReference>
<accession>A0ABX8GXG3</accession>
<organism evidence="5 6">
    <name type="scientific">Flammeovirga kamogawensis</name>
    <dbReference type="NCBI Taxonomy" id="373891"/>
    <lineage>
        <taxon>Bacteria</taxon>
        <taxon>Pseudomonadati</taxon>
        <taxon>Bacteroidota</taxon>
        <taxon>Cytophagia</taxon>
        <taxon>Cytophagales</taxon>
        <taxon>Flammeovirgaceae</taxon>
        <taxon>Flammeovirga</taxon>
    </lineage>
</organism>
<dbReference type="InterPro" id="IPR018062">
    <property type="entry name" value="HTH_AraC-typ_CS"/>
</dbReference>
<dbReference type="PANTHER" id="PTHR47893">
    <property type="entry name" value="REGULATORY PROTEIN PCHR"/>
    <property type="match status" value="1"/>
</dbReference>
<dbReference type="PRINTS" id="PR00032">
    <property type="entry name" value="HTHARAC"/>
</dbReference>
<gene>
    <name evidence="5" type="ORF">KM029_04920</name>
</gene>
<dbReference type="InterPro" id="IPR053142">
    <property type="entry name" value="PchR_regulatory_protein"/>
</dbReference>
<evidence type="ECO:0000313" key="5">
    <source>
        <dbReference type="EMBL" id="QWG08281.1"/>
    </source>
</evidence>
<dbReference type="Pfam" id="PF12833">
    <property type="entry name" value="HTH_18"/>
    <property type="match status" value="1"/>
</dbReference>
<dbReference type="InterPro" id="IPR020449">
    <property type="entry name" value="Tscrpt_reg_AraC-type_HTH"/>
</dbReference>
<evidence type="ECO:0000259" key="4">
    <source>
        <dbReference type="PROSITE" id="PS01124"/>
    </source>
</evidence>
<dbReference type="PANTHER" id="PTHR47893:SF1">
    <property type="entry name" value="REGULATORY PROTEIN PCHR"/>
    <property type="match status" value="1"/>
</dbReference>
<dbReference type="InterPro" id="IPR018060">
    <property type="entry name" value="HTH_AraC"/>
</dbReference>
<keyword evidence="2" id="KW-0238">DNA-binding</keyword>
<evidence type="ECO:0000256" key="3">
    <source>
        <dbReference type="ARBA" id="ARBA00023163"/>
    </source>
</evidence>
<keyword evidence="6" id="KW-1185">Reference proteome</keyword>
<evidence type="ECO:0000256" key="2">
    <source>
        <dbReference type="ARBA" id="ARBA00023125"/>
    </source>
</evidence>
<evidence type="ECO:0000313" key="6">
    <source>
        <dbReference type="Proteomes" id="UP000682802"/>
    </source>
</evidence>
<proteinExistence type="predicted"/>
<name>A0ABX8GXG3_9BACT</name>
<dbReference type="InterPro" id="IPR009057">
    <property type="entry name" value="Homeodomain-like_sf"/>
</dbReference>
<protein>
    <submittedName>
        <fullName evidence="5">Helix-turn-helix transcriptional regulator</fullName>
    </submittedName>
</protein>
<keyword evidence="1" id="KW-0805">Transcription regulation</keyword>
<dbReference type="SMART" id="SM00342">
    <property type="entry name" value="HTH_ARAC"/>
    <property type="match status" value="1"/>
</dbReference>